<dbReference type="OMA" id="NIALMAF"/>
<evidence type="ECO:0000256" key="5">
    <source>
        <dbReference type="ARBA" id="ARBA00022989"/>
    </source>
</evidence>
<keyword evidence="4 7" id="KW-0812">Transmembrane</keyword>
<dbReference type="InterPro" id="IPR036259">
    <property type="entry name" value="MFS_trans_sf"/>
</dbReference>
<evidence type="ECO:0000256" key="3">
    <source>
        <dbReference type="ARBA" id="ARBA00022448"/>
    </source>
</evidence>
<sequence length="562" mass="61989">MRPRAAMPVIREFNLMSASPSPVAPPLDVACGDPINGGDYCGDSTTLHVSSNDESTNGEALAPGETVGLLSKPALVLYFQSIVSTFMQNVLPPLKLYVFMAYLHSSADNYAQLTALENLAWSLRVLFALLSDYLPVFGHRRRFWLSLGWVITCVSLAVMGFSSFGSPFCDPKDYPTCWNPKANTTKAAYDFGAPGRVAWYRIPTFFATLGVVLVAANVDGLMVEYAQREPIATRGQIQAVVYALTGTGGLAARFFIQLMLNGKRYGGSYDWSVGANVPYLLSLGGGLVALLTALVFVHDSPRPFVPFRQWLGGLWLLLTNRAVYQLLIFRFFYYLFNNVYGNPLLAFGIPLVRWVDDLDMGWINITPRLLFVPVTGYVGRTGLQWNWRYVAAGATGVNIALMAFASFFVIYDVCRNAWFYTAVIVLTGAPVAINYLLQGLVMVELAGVGYEAMTAALWATIKDLNVPIALKWHSFITDQFPVKSMLLKDDDHTRNHVASTHAISFAIQFVGLAWFLLVPTQKLAMRALKHGAGSRLGGAVVVVGYFAMLVFLWQQNIDSYSN</sequence>
<evidence type="ECO:0000313" key="9">
    <source>
        <dbReference type="Proteomes" id="UP000030762"/>
    </source>
</evidence>
<feature type="transmembrane region" description="Helical" evidence="7">
    <location>
        <begin position="239"/>
        <end position="259"/>
    </location>
</feature>
<dbReference type="GO" id="GO:0016020">
    <property type="term" value="C:membrane"/>
    <property type="evidence" value="ECO:0007669"/>
    <property type="project" value="UniProtKB-SubCell"/>
</dbReference>
<feature type="transmembrane region" description="Helical" evidence="7">
    <location>
        <begin position="417"/>
        <end position="437"/>
    </location>
</feature>
<name>T0PVJ4_SAPDV</name>
<dbReference type="SUPFAM" id="SSF103473">
    <property type="entry name" value="MFS general substrate transporter"/>
    <property type="match status" value="1"/>
</dbReference>
<dbReference type="Proteomes" id="UP000030762">
    <property type="component" value="Unassembled WGS sequence"/>
</dbReference>
<dbReference type="InterPro" id="IPR039309">
    <property type="entry name" value="BT1"/>
</dbReference>
<accession>T0PVJ4</accession>
<evidence type="ECO:0000256" key="2">
    <source>
        <dbReference type="ARBA" id="ARBA00007015"/>
    </source>
</evidence>
<evidence type="ECO:0000313" key="8">
    <source>
        <dbReference type="EMBL" id="EQC26296.1"/>
    </source>
</evidence>
<dbReference type="RefSeq" id="XP_008620291.1">
    <property type="nucleotide sequence ID" value="XM_008622069.1"/>
</dbReference>
<dbReference type="Pfam" id="PF03092">
    <property type="entry name" value="BT1"/>
    <property type="match status" value="1"/>
</dbReference>
<evidence type="ECO:0000256" key="7">
    <source>
        <dbReference type="SAM" id="Phobius"/>
    </source>
</evidence>
<evidence type="ECO:0000256" key="6">
    <source>
        <dbReference type="ARBA" id="ARBA00023136"/>
    </source>
</evidence>
<feature type="transmembrane region" description="Helical" evidence="7">
    <location>
        <begin position="389"/>
        <end position="410"/>
    </location>
</feature>
<protein>
    <recommendedName>
        <fullName evidence="10">Transmembrane protein</fullName>
    </recommendedName>
</protein>
<keyword evidence="9" id="KW-1185">Reference proteome</keyword>
<feature type="transmembrane region" description="Helical" evidence="7">
    <location>
        <begin position="532"/>
        <end position="553"/>
    </location>
</feature>
<dbReference type="AlphaFoldDB" id="T0PVJ4"/>
<evidence type="ECO:0000256" key="4">
    <source>
        <dbReference type="ARBA" id="ARBA00022692"/>
    </source>
</evidence>
<dbReference type="EMBL" id="JH767235">
    <property type="protein sequence ID" value="EQC26296.1"/>
    <property type="molecule type" value="Genomic_DNA"/>
</dbReference>
<gene>
    <name evidence="8" type="ORF">SDRG_15883</name>
</gene>
<evidence type="ECO:0008006" key="10">
    <source>
        <dbReference type="Google" id="ProtNLM"/>
    </source>
</evidence>
<organism evidence="8 9">
    <name type="scientific">Saprolegnia diclina (strain VS20)</name>
    <dbReference type="NCBI Taxonomy" id="1156394"/>
    <lineage>
        <taxon>Eukaryota</taxon>
        <taxon>Sar</taxon>
        <taxon>Stramenopiles</taxon>
        <taxon>Oomycota</taxon>
        <taxon>Saprolegniomycetes</taxon>
        <taxon>Saprolegniales</taxon>
        <taxon>Saprolegniaceae</taxon>
        <taxon>Saprolegnia</taxon>
    </lineage>
</organism>
<dbReference type="OrthoDB" id="65309at2759"/>
<dbReference type="VEuPathDB" id="FungiDB:SDRG_15883"/>
<comment type="similarity">
    <text evidence="2">Belongs to the major facilitator superfamily. Folate-biopterin transporter (TC 2.A.71) family.</text>
</comment>
<feature type="transmembrane region" description="Helical" evidence="7">
    <location>
        <begin position="198"/>
        <end position="218"/>
    </location>
</feature>
<feature type="transmembrane region" description="Helical" evidence="7">
    <location>
        <begin position="143"/>
        <end position="164"/>
    </location>
</feature>
<dbReference type="PANTHER" id="PTHR31585:SF5">
    <property type="entry name" value="RNA-BINDING S4 DOMAIN-CONTAINING PROTEIN"/>
    <property type="match status" value="1"/>
</dbReference>
<feature type="transmembrane region" description="Helical" evidence="7">
    <location>
        <begin position="279"/>
        <end position="298"/>
    </location>
</feature>
<keyword evidence="5 7" id="KW-1133">Transmembrane helix</keyword>
<keyword evidence="3" id="KW-0813">Transport</keyword>
<feature type="transmembrane region" description="Helical" evidence="7">
    <location>
        <begin position="502"/>
        <end position="520"/>
    </location>
</feature>
<comment type="subcellular location">
    <subcellularLocation>
        <location evidence="1">Membrane</location>
        <topology evidence="1">Multi-pass membrane protein</topology>
    </subcellularLocation>
</comment>
<reference evidence="8 9" key="1">
    <citation type="submission" date="2012-04" db="EMBL/GenBank/DDBJ databases">
        <title>The Genome Sequence of Saprolegnia declina VS20.</title>
        <authorList>
            <consortium name="The Broad Institute Genome Sequencing Platform"/>
            <person name="Russ C."/>
            <person name="Nusbaum C."/>
            <person name="Tyler B."/>
            <person name="van West P."/>
            <person name="Dieguez-Uribeondo J."/>
            <person name="de Bruijn I."/>
            <person name="Tripathy S."/>
            <person name="Jiang R."/>
            <person name="Young S.K."/>
            <person name="Zeng Q."/>
            <person name="Gargeya S."/>
            <person name="Fitzgerald M."/>
            <person name="Haas B."/>
            <person name="Abouelleil A."/>
            <person name="Alvarado L."/>
            <person name="Arachchi H.M."/>
            <person name="Berlin A."/>
            <person name="Chapman S.B."/>
            <person name="Goldberg J."/>
            <person name="Griggs A."/>
            <person name="Gujja S."/>
            <person name="Hansen M."/>
            <person name="Howarth C."/>
            <person name="Imamovic A."/>
            <person name="Larimer J."/>
            <person name="McCowen C."/>
            <person name="Montmayeur A."/>
            <person name="Murphy C."/>
            <person name="Neiman D."/>
            <person name="Pearson M."/>
            <person name="Priest M."/>
            <person name="Roberts A."/>
            <person name="Saif S."/>
            <person name="Shea T."/>
            <person name="Sisk P."/>
            <person name="Sykes S."/>
            <person name="Wortman J."/>
            <person name="Nusbaum C."/>
            <person name="Birren B."/>
        </authorList>
    </citation>
    <scope>NUCLEOTIDE SEQUENCE [LARGE SCALE GENOMIC DNA]</scope>
    <source>
        <strain evidence="8 9">VS20</strain>
    </source>
</reference>
<proteinExistence type="inferred from homology"/>
<dbReference type="InParanoid" id="T0PVJ4"/>
<feature type="transmembrane region" description="Helical" evidence="7">
    <location>
        <begin position="310"/>
        <end position="336"/>
    </location>
</feature>
<evidence type="ECO:0000256" key="1">
    <source>
        <dbReference type="ARBA" id="ARBA00004141"/>
    </source>
</evidence>
<keyword evidence="6 7" id="KW-0472">Membrane</keyword>
<dbReference type="PANTHER" id="PTHR31585">
    <property type="entry name" value="FOLATE-BIOPTERIN TRANSPORTER 1, CHLOROPLASTIC"/>
    <property type="match status" value="1"/>
</dbReference>
<dbReference type="GeneID" id="19956610"/>